<comment type="caution">
    <text evidence="1">The sequence shown here is derived from an EMBL/GenBank/DDBJ whole genome shotgun (WGS) entry which is preliminary data.</text>
</comment>
<evidence type="ECO:0000313" key="1">
    <source>
        <dbReference type="EMBL" id="RQN02997.1"/>
    </source>
</evidence>
<organism evidence="1 2">
    <name type="scientific">Aeromicrobium camelliae</name>
    <dbReference type="NCBI Taxonomy" id="1538144"/>
    <lineage>
        <taxon>Bacteria</taxon>
        <taxon>Bacillati</taxon>
        <taxon>Actinomycetota</taxon>
        <taxon>Actinomycetes</taxon>
        <taxon>Propionibacteriales</taxon>
        <taxon>Nocardioidaceae</taxon>
        <taxon>Aeromicrobium</taxon>
    </lineage>
</organism>
<accession>A0A3N6Z7S0</accession>
<proteinExistence type="predicted"/>
<dbReference type="AlphaFoldDB" id="A0A3N6Z7S0"/>
<gene>
    <name evidence="1" type="ORF">EHW97_11215</name>
</gene>
<dbReference type="Proteomes" id="UP000275225">
    <property type="component" value="Unassembled WGS sequence"/>
</dbReference>
<evidence type="ECO:0000313" key="2">
    <source>
        <dbReference type="Proteomes" id="UP000275225"/>
    </source>
</evidence>
<keyword evidence="2" id="KW-1185">Reference proteome</keyword>
<name>A0A3N6Z7S0_9ACTN</name>
<dbReference type="EMBL" id="RQJX01000015">
    <property type="protein sequence ID" value="RQN02997.1"/>
    <property type="molecule type" value="Genomic_DNA"/>
</dbReference>
<reference evidence="1 2" key="1">
    <citation type="submission" date="2018-11" db="EMBL/GenBank/DDBJ databases">
        <authorList>
            <person name="Li F."/>
        </authorList>
    </citation>
    <scope>NUCLEOTIDE SEQUENCE [LARGE SCALE GENOMIC DNA]</scope>
    <source>
        <strain evidence="1 2">YS17T</strain>
    </source>
</reference>
<protein>
    <submittedName>
        <fullName evidence="1">Uncharacterized protein</fullName>
    </submittedName>
</protein>
<dbReference type="RefSeq" id="WP_124237260.1">
    <property type="nucleotide sequence ID" value="NZ_JBHUFI010000013.1"/>
</dbReference>
<sequence length="216" mass="23745">MLKTKRVEGRRAWAAANGWAFAEKAIVPVDAMTGRVPRRPTVEVTDEIRGRYGRREAFVHDRAPLVGGTEPSQFMRSVSGVSVAVSLPMAFVLFPSDARGFRAVTLNHAKLRAYLMPHVGDFEHYRDAFGSRSLIWCQPGAGQYFLHLVQPLLEAPLSPPGGPEINRRGLMLATGGSSILMCDPLAYTFEDDLQRLGIAARVAERAEQLAQRTADA</sequence>